<proteinExistence type="predicted"/>
<accession>A0ABR3VV35</accession>
<evidence type="ECO:0000313" key="2">
    <source>
        <dbReference type="Proteomes" id="UP001586593"/>
    </source>
</evidence>
<organism evidence="1 2">
    <name type="scientific">Phialemonium thermophilum</name>
    <dbReference type="NCBI Taxonomy" id="223376"/>
    <lineage>
        <taxon>Eukaryota</taxon>
        <taxon>Fungi</taxon>
        <taxon>Dikarya</taxon>
        <taxon>Ascomycota</taxon>
        <taxon>Pezizomycotina</taxon>
        <taxon>Sordariomycetes</taxon>
        <taxon>Sordariomycetidae</taxon>
        <taxon>Cephalothecales</taxon>
        <taxon>Cephalothecaceae</taxon>
        <taxon>Phialemonium</taxon>
    </lineage>
</organism>
<comment type="caution">
    <text evidence="1">The sequence shown here is derived from an EMBL/GenBank/DDBJ whole genome shotgun (WGS) entry which is preliminary data.</text>
</comment>
<reference evidence="1 2" key="1">
    <citation type="journal article" date="2024" name="Commun. Biol.">
        <title>Comparative genomic analysis of thermophilic fungi reveals convergent evolutionary adaptations and gene losses.</title>
        <authorList>
            <person name="Steindorff A.S."/>
            <person name="Aguilar-Pontes M.V."/>
            <person name="Robinson A.J."/>
            <person name="Andreopoulos B."/>
            <person name="LaButti K."/>
            <person name="Kuo A."/>
            <person name="Mondo S."/>
            <person name="Riley R."/>
            <person name="Otillar R."/>
            <person name="Haridas S."/>
            <person name="Lipzen A."/>
            <person name="Grimwood J."/>
            <person name="Schmutz J."/>
            <person name="Clum A."/>
            <person name="Reid I.D."/>
            <person name="Moisan M.C."/>
            <person name="Butler G."/>
            <person name="Nguyen T.T.M."/>
            <person name="Dewar K."/>
            <person name="Conant G."/>
            <person name="Drula E."/>
            <person name="Henrissat B."/>
            <person name="Hansel C."/>
            <person name="Singer S."/>
            <person name="Hutchinson M.I."/>
            <person name="de Vries R.P."/>
            <person name="Natvig D.O."/>
            <person name="Powell A.J."/>
            <person name="Tsang A."/>
            <person name="Grigoriev I.V."/>
        </authorList>
    </citation>
    <scope>NUCLEOTIDE SEQUENCE [LARGE SCALE GENOMIC DNA]</scope>
    <source>
        <strain evidence="1 2">ATCC 24622</strain>
    </source>
</reference>
<dbReference type="Proteomes" id="UP001586593">
    <property type="component" value="Unassembled WGS sequence"/>
</dbReference>
<gene>
    <name evidence="1" type="ORF">VTK73DRAFT_456</name>
</gene>
<sequence length="162" mass="19426">MHKTTPEDMVALWRWEHGRRQKDTPLLYRDLFEFRHPGRPARLQNWDNGDWARFAPPKDMRIDSADACAKACEAYHDCAQWLWRGLDVRECVLMRQIRYGVERAPETLPRSEDDHNDDKKEDDVKQKVDFTSGWMTARIDRWKEEHRCDVIQWVGPSITRIF</sequence>
<keyword evidence="2" id="KW-1185">Reference proteome</keyword>
<name>A0ABR3VV35_9PEZI</name>
<evidence type="ECO:0008006" key="3">
    <source>
        <dbReference type="Google" id="ProtNLM"/>
    </source>
</evidence>
<protein>
    <recommendedName>
        <fullName evidence="3">Apple domain-containing protein</fullName>
    </recommendedName>
</protein>
<evidence type="ECO:0000313" key="1">
    <source>
        <dbReference type="EMBL" id="KAL1845700.1"/>
    </source>
</evidence>
<dbReference type="EMBL" id="JAZHXJ010001081">
    <property type="protein sequence ID" value="KAL1845700.1"/>
    <property type="molecule type" value="Genomic_DNA"/>
</dbReference>